<evidence type="ECO:0000259" key="1">
    <source>
        <dbReference type="Pfam" id="PF06114"/>
    </source>
</evidence>
<organism evidence="2 3">
    <name type="scientific">Pseudoduganella violacea</name>
    <dbReference type="NCBI Taxonomy" id="1715466"/>
    <lineage>
        <taxon>Bacteria</taxon>
        <taxon>Pseudomonadati</taxon>
        <taxon>Pseudomonadota</taxon>
        <taxon>Betaproteobacteria</taxon>
        <taxon>Burkholderiales</taxon>
        <taxon>Oxalobacteraceae</taxon>
        <taxon>Telluria group</taxon>
        <taxon>Pseudoduganella</taxon>
    </lineage>
</organism>
<dbReference type="Pfam" id="PF06114">
    <property type="entry name" value="Peptidase_M78"/>
    <property type="match status" value="1"/>
</dbReference>
<dbReference type="InterPro" id="IPR010359">
    <property type="entry name" value="IrrE_HExxH"/>
</dbReference>
<sequence>MAVTMVRPRTGSEAAKEILEQYWDGRLPIRPEQIAERMQMAMVGRGGAGDEGYNFSGYFSMRNGKPTIEYNVNDSLVRRRFTVAHELGHYVLGHQDAPRDYPDSFGSKNSSPIEQQANKFAAELLMPAYVVKAMALAGSNSLDELANIFVVSKVAMGHRLSNLSLSL</sequence>
<dbReference type="RefSeq" id="WP_183441540.1">
    <property type="nucleotide sequence ID" value="NZ_JACHXD010000007.1"/>
</dbReference>
<name>A0A7W5FV09_9BURK</name>
<evidence type="ECO:0000313" key="2">
    <source>
        <dbReference type="EMBL" id="MBB3119723.1"/>
    </source>
</evidence>
<feature type="domain" description="IrrE N-terminal-like" evidence="1">
    <location>
        <begin position="59"/>
        <end position="161"/>
    </location>
</feature>
<dbReference type="PANTHER" id="PTHR43236">
    <property type="entry name" value="ANTITOXIN HIGA1"/>
    <property type="match status" value="1"/>
</dbReference>
<comment type="caution">
    <text evidence="2">The sequence shown here is derived from an EMBL/GenBank/DDBJ whole genome shotgun (WGS) entry which is preliminary data.</text>
</comment>
<proteinExistence type="predicted"/>
<dbReference type="EMBL" id="JACHXD010000007">
    <property type="protein sequence ID" value="MBB3119723.1"/>
    <property type="molecule type" value="Genomic_DNA"/>
</dbReference>
<protein>
    <submittedName>
        <fullName evidence="2">Zn-dependent peptidase ImmA (M78 family)</fullName>
    </submittedName>
</protein>
<gene>
    <name evidence="2" type="ORF">FHS03_002778</name>
</gene>
<accession>A0A7W5FV09</accession>
<dbReference type="AlphaFoldDB" id="A0A7W5FV09"/>
<evidence type="ECO:0000313" key="3">
    <source>
        <dbReference type="Proteomes" id="UP000541535"/>
    </source>
</evidence>
<keyword evidence="3" id="KW-1185">Reference proteome</keyword>
<dbReference type="PANTHER" id="PTHR43236:SF2">
    <property type="entry name" value="BLL0069 PROTEIN"/>
    <property type="match status" value="1"/>
</dbReference>
<dbReference type="Proteomes" id="UP000541535">
    <property type="component" value="Unassembled WGS sequence"/>
</dbReference>
<dbReference type="Gene3D" id="1.10.10.2910">
    <property type="match status" value="1"/>
</dbReference>
<dbReference type="InterPro" id="IPR052345">
    <property type="entry name" value="Rad_response_metalloprotease"/>
</dbReference>
<reference evidence="2 3" key="1">
    <citation type="submission" date="2020-08" db="EMBL/GenBank/DDBJ databases">
        <title>Genomic Encyclopedia of Type Strains, Phase III (KMG-III): the genomes of soil and plant-associated and newly described type strains.</title>
        <authorList>
            <person name="Whitman W."/>
        </authorList>
    </citation>
    <scope>NUCLEOTIDE SEQUENCE [LARGE SCALE GENOMIC DNA]</scope>
    <source>
        <strain evidence="2 3">CECT 8897</strain>
    </source>
</reference>